<evidence type="ECO:0000313" key="1">
    <source>
        <dbReference type="EMBL" id="TGE39228.1"/>
    </source>
</evidence>
<evidence type="ECO:0000313" key="2">
    <source>
        <dbReference type="Proteomes" id="UP000298460"/>
    </source>
</evidence>
<dbReference type="Proteomes" id="UP000298460">
    <property type="component" value="Unassembled WGS sequence"/>
</dbReference>
<dbReference type="PANTHER" id="PTHR41317:SF1">
    <property type="entry name" value="PD-(D_E)XK NUCLEASE FAMILY TRANSPOSASE"/>
    <property type="match status" value="1"/>
</dbReference>
<dbReference type="AlphaFoldDB" id="A0A4Z0R8R5"/>
<proteinExistence type="predicted"/>
<dbReference type="OrthoDB" id="2973070at2"/>
<organism evidence="1 2">
    <name type="scientific">Desulfosporosinus fructosivorans</name>
    <dbReference type="NCBI Taxonomy" id="2018669"/>
    <lineage>
        <taxon>Bacteria</taxon>
        <taxon>Bacillati</taxon>
        <taxon>Bacillota</taxon>
        <taxon>Clostridia</taxon>
        <taxon>Eubacteriales</taxon>
        <taxon>Desulfitobacteriaceae</taxon>
        <taxon>Desulfosporosinus</taxon>
    </lineage>
</organism>
<dbReference type="EMBL" id="SPQQ01000002">
    <property type="protein sequence ID" value="TGE39228.1"/>
    <property type="molecule type" value="Genomic_DNA"/>
</dbReference>
<keyword evidence="2" id="KW-1185">Reference proteome</keyword>
<protein>
    <submittedName>
        <fullName evidence="1">Rpn family recombination-promoting nuclease/putative transposase</fullName>
    </submittedName>
</protein>
<gene>
    <name evidence="1" type="ORF">E4K67_07170</name>
</gene>
<dbReference type="InterPro" id="IPR010106">
    <property type="entry name" value="RpnA"/>
</dbReference>
<dbReference type="NCBIfam" id="TIGR01784">
    <property type="entry name" value="T_den_put_tspse"/>
    <property type="match status" value="1"/>
</dbReference>
<comment type="caution">
    <text evidence="1">The sequence shown here is derived from an EMBL/GenBank/DDBJ whole genome shotgun (WGS) entry which is preliminary data.</text>
</comment>
<dbReference type="PANTHER" id="PTHR41317">
    <property type="entry name" value="PD-(D_E)XK NUCLEASE FAMILY TRANSPOSASE"/>
    <property type="match status" value="1"/>
</dbReference>
<sequence length="313" mass="36780">MSKFGENIVMRQLIDLKVDYAFKLIFGKLGNERILIAFLNATLKLPKEDQITTVVLLNTELNKEYKEDKKSLLDIRAVTAEGVQVNIEIQLANQYDMEKRTLFYWAKMYTHQMHEGMAYQELAKTITINILDFNYIKQTRNYHSVFRLFEIEECFELTEALEIHFMELPKLLVKWRERLVSPWEDALVRWLFLLEGSDDEEIFKTLEEIAMQDPVLNQAMEEWEKSSADPEVREVYFARRKAVLDEKAAIREAELRLLKAIKEGKEEGIKEGIKEGIRENKLEVAKNLLNRGMDIRVISEIVGISEKEVREIK</sequence>
<accession>A0A4Z0R8R5</accession>
<dbReference type="Pfam" id="PF12784">
    <property type="entry name" value="PDDEXK_2"/>
    <property type="match status" value="1"/>
</dbReference>
<reference evidence="1 2" key="1">
    <citation type="submission" date="2019-03" db="EMBL/GenBank/DDBJ databases">
        <title>Draft Genome Sequence of Desulfosporosinus fructosivorans Strain 63.6F, Isolated from Marine Sediment in the Baltic Sea.</title>
        <authorList>
            <person name="Hausmann B."/>
            <person name="Vandieken V."/>
            <person name="Pjevac P."/>
            <person name="Schreck K."/>
            <person name="Herbold C.W."/>
            <person name="Loy A."/>
        </authorList>
    </citation>
    <scope>NUCLEOTIDE SEQUENCE [LARGE SCALE GENOMIC DNA]</scope>
    <source>
        <strain evidence="1 2">63.6F</strain>
    </source>
</reference>
<name>A0A4Z0R8R5_9FIRM</name>